<organism evidence="2 3">
    <name type="scientific">Botryotinia fuckeliana (strain T4)</name>
    <name type="common">Noble rot fungus</name>
    <name type="synonym">Botrytis cinerea</name>
    <dbReference type="NCBI Taxonomy" id="999810"/>
    <lineage>
        <taxon>Eukaryota</taxon>
        <taxon>Fungi</taxon>
        <taxon>Dikarya</taxon>
        <taxon>Ascomycota</taxon>
        <taxon>Pezizomycotina</taxon>
        <taxon>Leotiomycetes</taxon>
        <taxon>Helotiales</taxon>
        <taxon>Sclerotiniaceae</taxon>
        <taxon>Botrytis</taxon>
    </lineage>
</organism>
<accession>G2XPD6</accession>
<feature type="region of interest" description="Disordered" evidence="1">
    <location>
        <begin position="1"/>
        <end position="21"/>
    </location>
</feature>
<dbReference type="Proteomes" id="UP000008177">
    <property type="component" value="Unplaced contigs"/>
</dbReference>
<dbReference type="InParanoid" id="G2XPD6"/>
<name>G2XPD6_BOTF4</name>
<dbReference type="HOGENOM" id="CLU_2867377_0_0_1"/>
<sequence length="64" mass="7662">MYEFSYQELYPSSKNNQAPSSLQQDHLLQTFMSRSQYALVIYNEDFKFERKMWPLRTDVASGMN</sequence>
<evidence type="ECO:0000313" key="3">
    <source>
        <dbReference type="Proteomes" id="UP000008177"/>
    </source>
</evidence>
<protein>
    <submittedName>
        <fullName evidence="2">Uncharacterized protein</fullName>
    </submittedName>
</protein>
<dbReference type="AlphaFoldDB" id="G2XPD6"/>
<proteinExistence type="predicted"/>
<gene>
    <name evidence="2" type="ORF">BofuT4_uP073540.1</name>
</gene>
<dbReference type="EMBL" id="FQ790248">
    <property type="protein sequence ID" value="CCD42742.1"/>
    <property type="molecule type" value="Genomic_DNA"/>
</dbReference>
<evidence type="ECO:0000313" key="2">
    <source>
        <dbReference type="EMBL" id="CCD42742.1"/>
    </source>
</evidence>
<evidence type="ECO:0000256" key="1">
    <source>
        <dbReference type="SAM" id="MobiDB-lite"/>
    </source>
</evidence>
<reference evidence="3" key="1">
    <citation type="journal article" date="2011" name="PLoS Genet.">
        <title>Genomic analysis of the necrotrophic fungal pathogens Sclerotinia sclerotiorum and Botrytis cinerea.</title>
        <authorList>
            <person name="Amselem J."/>
            <person name="Cuomo C.A."/>
            <person name="van Kan J.A."/>
            <person name="Viaud M."/>
            <person name="Benito E.P."/>
            <person name="Couloux A."/>
            <person name="Coutinho P.M."/>
            <person name="de Vries R.P."/>
            <person name="Dyer P.S."/>
            <person name="Fillinger S."/>
            <person name="Fournier E."/>
            <person name="Gout L."/>
            <person name="Hahn M."/>
            <person name="Kohn L."/>
            <person name="Lapalu N."/>
            <person name="Plummer K.M."/>
            <person name="Pradier J.M."/>
            <person name="Quevillon E."/>
            <person name="Sharon A."/>
            <person name="Simon A."/>
            <person name="ten Have A."/>
            <person name="Tudzynski B."/>
            <person name="Tudzynski P."/>
            <person name="Wincker P."/>
            <person name="Andrew M."/>
            <person name="Anthouard V."/>
            <person name="Beever R.E."/>
            <person name="Beffa R."/>
            <person name="Benoit I."/>
            <person name="Bouzid O."/>
            <person name="Brault B."/>
            <person name="Chen Z."/>
            <person name="Choquer M."/>
            <person name="Collemare J."/>
            <person name="Cotton P."/>
            <person name="Danchin E.G."/>
            <person name="Da Silva C."/>
            <person name="Gautier A."/>
            <person name="Giraud C."/>
            <person name="Giraud T."/>
            <person name="Gonzalez C."/>
            <person name="Grossetete S."/>
            <person name="Guldener U."/>
            <person name="Henrissat B."/>
            <person name="Howlett B.J."/>
            <person name="Kodira C."/>
            <person name="Kretschmer M."/>
            <person name="Lappartient A."/>
            <person name="Leroch M."/>
            <person name="Levis C."/>
            <person name="Mauceli E."/>
            <person name="Neuveglise C."/>
            <person name="Oeser B."/>
            <person name="Pearson M."/>
            <person name="Poulain J."/>
            <person name="Poussereau N."/>
            <person name="Quesneville H."/>
            <person name="Rascle C."/>
            <person name="Schumacher J."/>
            <person name="Segurens B."/>
            <person name="Sexton A."/>
            <person name="Silva E."/>
            <person name="Sirven C."/>
            <person name="Soanes D.M."/>
            <person name="Talbot N.J."/>
            <person name="Templeton M."/>
            <person name="Yandava C."/>
            <person name="Yarden O."/>
            <person name="Zeng Q."/>
            <person name="Rollins J.A."/>
            <person name="Lebrun M.H."/>
            <person name="Dickman M."/>
        </authorList>
    </citation>
    <scope>NUCLEOTIDE SEQUENCE [LARGE SCALE GENOMIC DNA]</scope>
    <source>
        <strain evidence="3">T4</strain>
    </source>
</reference>
<feature type="compositionally biased region" description="Polar residues" evidence="1">
    <location>
        <begin position="10"/>
        <end position="21"/>
    </location>
</feature>